<feature type="compositionally biased region" description="Basic and acidic residues" evidence="1">
    <location>
        <begin position="4143"/>
        <end position="4165"/>
    </location>
</feature>
<feature type="region of interest" description="Disordered" evidence="1">
    <location>
        <begin position="423"/>
        <end position="443"/>
    </location>
</feature>
<feature type="compositionally biased region" description="Basic and acidic residues" evidence="1">
    <location>
        <begin position="3928"/>
        <end position="3970"/>
    </location>
</feature>
<feature type="compositionally biased region" description="Polar residues" evidence="1">
    <location>
        <begin position="3062"/>
        <end position="3089"/>
    </location>
</feature>
<feature type="region of interest" description="Disordered" evidence="1">
    <location>
        <begin position="748"/>
        <end position="778"/>
    </location>
</feature>
<feature type="region of interest" description="Disordered" evidence="1">
    <location>
        <begin position="3674"/>
        <end position="3747"/>
    </location>
</feature>
<feature type="compositionally biased region" description="Basic and acidic residues" evidence="1">
    <location>
        <begin position="1618"/>
        <end position="1628"/>
    </location>
</feature>
<feature type="compositionally biased region" description="Low complexity" evidence="1">
    <location>
        <begin position="2973"/>
        <end position="2982"/>
    </location>
</feature>
<name>A0A086Q7V8_TOXGO</name>
<protein>
    <submittedName>
        <fullName evidence="2">Uncharacterized protein</fullName>
    </submittedName>
</protein>
<feature type="compositionally biased region" description="Basic and acidic residues" evidence="1">
    <location>
        <begin position="3556"/>
        <end position="3569"/>
    </location>
</feature>
<feature type="compositionally biased region" description="Low complexity" evidence="1">
    <location>
        <begin position="3606"/>
        <end position="3617"/>
    </location>
</feature>
<feature type="compositionally biased region" description="Polar residues" evidence="1">
    <location>
        <begin position="2934"/>
        <end position="2944"/>
    </location>
</feature>
<feature type="compositionally biased region" description="Basic and acidic residues" evidence="1">
    <location>
        <begin position="3360"/>
        <end position="3382"/>
    </location>
</feature>
<feature type="compositionally biased region" description="Basic and acidic residues" evidence="1">
    <location>
        <begin position="1272"/>
        <end position="1296"/>
    </location>
</feature>
<proteinExistence type="predicted"/>
<feature type="compositionally biased region" description="Basic and acidic residues" evidence="1">
    <location>
        <begin position="3159"/>
        <end position="3184"/>
    </location>
</feature>
<feature type="compositionally biased region" description="Basic and acidic residues" evidence="1">
    <location>
        <begin position="3531"/>
        <end position="3548"/>
    </location>
</feature>
<feature type="compositionally biased region" description="Basic and acidic residues" evidence="1">
    <location>
        <begin position="4063"/>
        <end position="4097"/>
    </location>
</feature>
<feature type="compositionally biased region" description="Basic and acidic residues" evidence="1">
    <location>
        <begin position="3810"/>
        <end position="3857"/>
    </location>
</feature>
<feature type="compositionally biased region" description="Basic and acidic residues" evidence="1">
    <location>
        <begin position="1430"/>
        <end position="1449"/>
    </location>
</feature>
<feature type="compositionally biased region" description="Low complexity" evidence="1">
    <location>
        <begin position="423"/>
        <end position="435"/>
    </location>
</feature>
<dbReference type="EMBL" id="AEYJ02000619">
    <property type="protein sequence ID" value="KFH08690.1"/>
    <property type="molecule type" value="Genomic_DNA"/>
</dbReference>
<feature type="compositionally biased region" description="Polar residues" evidence="1">
    <location>
        <begin position="4776"/>
        <end position="4785"/>
    </location>
</feature>
<feature type="compositionally biased region" description="Polar residues" evidence="1">
    <location>
        <begin position="4344"/>
        <end position="4354"/>
    </location>
</feature>
<feature type="compositionally biased region" description="Polar residues" evidence="1">
    <location>
        <begin position="3972"/>
        <end position="3989"/>
    </location>
</feature>
<evidence type="ECO:0000313" key="3">
    <source>
        <dbReference type="Proteomes" id="UP000028840"/>
    </source>
</evidence>
<feature type="compositionally biased region" description="Basic and acidic residues" evidence="1">
    <location>
        <begin position="4229"/>
        <end position="4269"/>
    </location>
</feature>
<feature type="region of interest" description="Disordered" evidence="1">
    <location>
        <begin position="3042"/>
        <end position="3089"/>
    </location>
</feature>
<feature type="compositionally biased region" description="Low complexity" evidence="1">
    <location>
        <begin position="2139"/>
        <end position="2159"/>
    </location>
</feature>
<feature type="region of interest" description="Disordered" evidence="1">
    <location>
        <begin position="2217"/>
        <end position="2239"/>
    </location>
</feature>
<feature type="compositionally biased region" description="Basic and acidic residues" evidence="1">
    <location>
        <begin position="1310"/>
        <end position="1326"/>
    </location>
</feature>
<dbReference type="Proteomes" id="UP000028840">
    <property type="component" value="Unassembled WGS sequence"/>
</dbReference>
<feature type="compositionally biased region" description="Low complexity" evidence="1">
    <location>
        <begin position="2263"/>
        <end position="2272"/>
    </location>
</feature>
<feature type="compositionally biased region" description="Low complexity" evidence="1">
    <location>
        <begin position="1921"/>
        <end position="1957"/>
    </location>
</feature>
<reference evidence="2 3" key="2">
    <citation type="journal article" date="2015" name="Eukaryot. Cell">
        <title>Genetic mapping reveals that sinefungin resistance in Toxoplasma gondii is controlled by a putative amino acid transporter locus that can be used as a negative selectable marker.</title>
        <authorList>
            <person name="Behnke M.S."/>
            <person name="Khan A."/>
            <person name="Sibley L.D."/>
        </authorList>
    </citation>
    <scope>NUCLEOTIDE SEQUENCE [LARGE SCALE GENOMIC DNA]</scope>
    <source>
        <strain evidence="2 3">VAND</strain>
    </source>
</reference>
<feature type="compositionally biased region" description="Basic and acidic residues" evidence="1">
    <location>
        <begin position="3426"/>
        <end position="3439"/>
    </location>
</feature>
<feature type="compositionally biased region" description="Basic and acidic residues" evidence="1">
    <location>
        <begin position="1371"/>
        <end position="1381"/>
    </location>
</feature>
<dbReference type="OrthoDB" id="10467378at2759"/>
<feature type="region of interest" description="Disordered" evidence="1">
    <location>
        <begin position="2137"/>
        <end position="2190"/>
    </location>
</feature>
<feature type="compositionally biased region" description="Low complexity" evidence="1">
    <location>
        <begin position="2217"/>
        <end position="2233"/>
    </location>
</feature>
<feature type="region of interest" description="Disordered" evidence="1">
    <location>
        <begin position="983"/>
        <end position="1032"/>
    </location>
</feature>
<feature type="compositionally biased region" description="Polar residues" evidence="1">
    <location>
        <begin position="3795"/>
        <end position="3809"/>
    </location>
</feature>
<feature type="region of interest" description="Disordered" evidence="1">
    <location>
        <begin position="5036"/>
        <end position="5081"/>
    </location>
</feature>
<feature type="region of interest" description="Disordered" evidence="1">
    <location>
        <begin position="2903"/>
        <end position="3000"/>
    </location>
</feature>
<feature type="compositionally biased region" description="Basic and acidic residues" evidence="1">
    <location>
        <begin position="648"/>
        <end position="695"/>
    </location>
</feature>
<feature type="compositionally biased region" description="Basic and acidic residues" evidence="1">
    <location>
        <begin position="1745"/>
        <end position="1760"/>
    </location>
</feature>
<feature type="compositionally biased region" description="Basic and acidic residues" evidence="1">
    <location>
        <begin position="4176"/>
        <end position="4191"/>
    </location>
</feature>
<feature type="compositionally biased region" description="Low complexity" evidence="1">
    <location>
        <begin position="2167"/>
        <end position="2182"/>
    </location>
</feature>
<feature type="compositionally biased region" description="Basic and acidic residues" evidence="1">
    <location>
        <begin position="1334"/>
        <end position="1364"/>
    </location>
</feature>
<feature type="compositionally biased region" description="Basic and acidic residues" evidence="1">
    <location>
        <begin position="3883"/>
        <end position="3896"/>
    </location>
</feature>
<feature type="region of interest" description="Disordered" evidence="1">
    <location>
        <begin position="3131"/>
        <end position="3279"/>
    </location>
</feature>
<feature type="compositionally biased region" description="Basic and acidic residues" evidence="1">
    <location>
        <begin position="3995"/>
        <end position="4053"/>
    </location>
</feature>
<feature type="region of interest" description="Disordered" evidence="1">
    <location>
        <begin position="3513"/>
        <end position="3660"/>
    </location>
</feature>
<feature type="region of interest" description="Disordered" evidence="1">
    <location>
        <begin position="831"/>
        <end position="867"/>
    </location>
</feature>
<gene>
    <name evidence="2" type="ORF">TGVAND_212810</name>
</gene>
<dbReference type="VEuPathDB" id="ToxoDB:TGVAND_212810"/>
<feature type="region of interest" description="Disordered" evidence="1">
    <location>
        <begin position="241"/>
        <end position="327"/>
    </location>
</feature>
<feature type="region of interest" description="Disordered" evidence="1">
    <location>
        <begin position="4753"/>
        <end position="4788"/>
    </location>
</feature>
<evidence type="ECO:0000256" key="1">
    <source>
        <dbReference type="SAM" id="MobiDB-lite"/>
    </source>
</evidence>
<feature type="compositionally biased region" description="Low complexity" evidence="1">
    <location>
        <begin position="4283"/>
        <end position="4293"/>
    </location>
</feature>
<feature type="compositionally biased region" description="Basic and acidic residues" evidence="1">
    <location>
        <begin position="1497"/>
        <end position="1545"/>
    </location>
</feature>
<feature type="region of interest" description="Disordered" evidence="1">
    <location>
        <begin position="2262"/>
        <end position="2285"/>
    </location>
</feature>
<feature type="region of interest" description="Disordered" evidence="1">
    <location>
        <begin position="2580"/>
        <end position="2601"/>
    </location>
</feature>
<feature type="compositionally biased region" description="Basic and acidic residues" evidence="1">
    <location>
        <begin position="902"/>
        <end position="912"/>
    </location>
</feature>
<feature type="compositionally biased region" description="Low complexity" evidence="1">
    <location>
        <begin position="1217"/>
        <end position="1238"/>
    </location>
</feature>
<feature type="region of interest" description="Disordered" evidence="1">
    <location>
        <begin position="1139"/>
        <end position="1158"/>
    </location>
</feature>
<feature type="compositionally biased region" description="Basic and acidic residues" evidence="1">
    <location>
        <begin position="4200"/>
        <end position="4222"/>
    </location>
</feature>
<comment type="caution">
    <text evidence="2">The sequence shown here is derived from an EMBL/GenBank/DDBJ whole genome shotgun (WGS) entry which is preliminary data.</text>
</comment>
<feature type="region of interest" description="Disordered" evidence="1">
    <location>
        <begin position="902"/>
        <end position="955"/>
    </location>
</feature>
<feature type="compositionally biased region" description="Basic and acidic residues" evidence="1">
    <location>
        <begin position="246"/>
        <end position="261"/>
    </location>
</feature>
<feature type="region of interest" description="Disordered" evidence="1">
    <location>
        <begin position="1916"/>
        <end position="1987"/>
    </location>
</feature>
<feature type="compositionally biased region" description="Basic and acidic residues" evidence="1">
    <location>
        <begin position="3140"/>
        <end position="3150"/>
    </location>
</feature>
<feature type="region of interest" description="Disordered" evidence="1">
    <location>
        <begin position="2814"/>
        <end position="2838"/>
    </location>
</feature>
<sequence>MVYVSANCASPFASPRGTRPKLVEVTRIGIPPGCHSAPVTLLQNALAPSRFVSSWQREEEGKRPERGRQEKREKRKSPVACGYSASGDKAILRERQSPFLCDSSRQKRKSNVETPRYKPLHRMHSSTVSSSSWTSSASFSTSASSSSSSSPLCRRENPKRLSPPCKRAVPSSLSVPCREREEASLRLHSSVKKVESGRIRFRQGSDSCSVREAIEIFCGERPQWSVRQDALVFVPGAPAKPGFRLSGEKSVEDEGDRREKQTASLVPQTPGMAGLGLRDQLDPPAPSNTPYMPRRQTSNEAAEDSRSPASTTGAERRTLVGFTEELSPSVGATDSPFFRKSNAMSLSSAVSSFSPCHRAMPSSCAVDPSSQGLPISPACSPSSIPGSDELIGASSLPQNVCSPSLFSLHRLRGRDCPFSPASSYASASPSFRPSPHVSFSRSPPKIHFLPSSDRSRDSSMLPAFLCQKNSSVALLHPADSPPSAASSSWGSRSSCVKPLQSSSPCRKSQLPSSTPARVSSCFSSLPSPPPRTSSSCQQSNCGSPGSCPSSSSFCPRFSVAAHCTACLETSSLPPTNRSSRLNAASTREENKVSSPSSSPPWRASAASHVSCPSPVSSSVSASIFSVGRQEKRRDPSAVCSTPQPRKFSAREGEAGRDGPQAREGGRPERARSKEEHGSERKQEAEPRENCRKGEMAYETSTGSLPSIPDERAATPTTLTDKKGIQVDSETNNGLASPASHAAYIWRAQSQSSSGNGSLSSFLSSPSSSFSSASPSLFSPLCGPASDATRLAGLIAGPCTLREAQRALTTPAKRFGLLAPVTKTVSPSRLASLRQARGPEKKTKKTKDAELETRHTEQAYRLKSSREETRVKPLNAASLLGNEGKEKMNLSPCSRFFSRARARAKEQRSHEGENEIGGNEEIRVAGNDEPKRQEGGSKGEAVLMDSIKSPESDADRERKIKLEEALSPCSLFFARARRRLAASKGTQNAAGGEQTCGENATEARQTKALDRTRRRTKETSNARQSPTKRRGSFRLSLHNLQHLPCSPSAPFYAPCSSNSPLFASSSSSVSSSSPVSSSSVVSSSSSFPSSFSSSSAASSPFASCSYISFSSSSCTSFMAGSSSLHYGFWGERPLRGAPVEQPGSCAARARHTRGKSPPHQSFCFESPGLSLPLQRPSSPPSSRPSRSLTAPLSPFSDFFSLVQGRTATLAAIQEQPACCGSPGASPSPLSFSSSPASLLTFESPQRKNKETALSPGKKKTIATSPPRSLPIQKEGRRDPEDRTAREEEQSRYAKSHLEALFAGKRQAHIAGEQREENNETEQARAEREESEENGEESKKRKEETSHGGDKRKGRTGEEQGEREKEGEEESRETEGKHADAREGNMMQVERNAKDRGAENGRVDHEERQTGGEQIGRKTEYKVGSREGNGADVRREEEDSKERESRDEACKRPGACWPDAEEGQGAERTRVGREREEKQELQSPSRSSKLEKVAFVPGHDLHAEDPREERTDLKGSVEAEIQRGRTEELQKGEARRHPGSDGRKRFCTEGAGTVGSWCERQIGNSVRPGDKDTPQKQQATAGEDGEGTGKDNTPSKTRHFFDDQVAPTSTALDRGSQAAEGRDTLVREEEAGNSTVLCAKKHGRENLQIREKEVAGSPEGELDEAIQRVDLDGQSNNGDCLRAPQRAEENSHSSPRCSRSNELHGEAGAPARIREETNAEVRQGDTREERLPQEAVVFETQKQGPRQKQEREAREREGDDASCHASAPVHPRPQAEPDEDWKQILEELEGYFHSLADPHSPSEIDGSRVASCLFPSSLPCAPLSPVLLPSALPFCPSSGVSQGAKGREEGNKECSQSWTCAVLPHDPQKDGQQSGDCSEAAKGVPCFTVSPLLSPARAPPLHSRGSQQSVLKTGATPATDFLPESVEPSSSFRSSSSSPSLSCVSSSSSRASSSASSPPVTSATNAPDRLPGTRRRGLPPVPPPSCGGTAQLKVTLASRLPSRPRLCSFFAVGSGSVSRPLSTACPSSFSSSCSSPSSSPVLCSSPSRSFSSVAGCRSPPPRHIVPQRNRVQSSALRVSPDLQCSLLPALEAEQQPPNACGESYAPVIPSLPSSSSPFSSSSSPFSSAAAPGGVLLAHANSSDAKTSPASSSSPSVSQVDSLPERGPHALASTSPRRRLSPSTAQSGCPVPTPDLSPVSLLTSPSVCSASSSSLSLGSAVPSITSSLSQPSSSRLPLPPRNAPAMPTNNCWRVSPCPLPHPAIASPSRVSSHSSWPPPASRPRLEAVQSSMSHAAALASSSSSSACLLEASRSSSSSYAANGTPSSASSSFSSSSSLTFSSCSASSASSASSSVSSSSFAFSSCSASSASSASSSVSSSSFAFSSCSASSASSASSSVSSASHACSSSSPSCASSSSTVSSVATSSTSVSSLPAPASICSVSEVPQVSSSSCSFLSASCSAPSLCHTRLPSFILLNSAYGCFSQFLPLPAQESFSCPLRCSASHSTHCHSSTLSSQPIPLPPVSPPLPLASPQCQGACSQGLLTFVPPFFSACKTVRTCPFSSSFSGTLRSPSCSCFPSLSSYPSSTQRRPSSAPHCSKGSSSRRCVSELGFASCSHLSPSASGSLVEPKLSVSPPLPLSGPASVSASDLAPSRPSGLYNSAVAPPLSHRSSFSSPSSYSPPRCPPSESCSLSSPVLHSALRSPHSSSSSSSPSSSPPRYALSCPSLSSRASPVSSTASSPSPPRCPLSSSPSKSPSPSRLEPVLPFLSPCRSYSSLFHPSSSHCRPATPGNSSPPLGALASPHLPFFPSASAVAVVPSSSPHPARSSPQSSSSLPRCPPPSPVADFPFSVSSLASTGCSPSGLASSVSASILFRPPLLSSDHSSSSSSPPHYASSSWLNFPSLHGLSHSRPSSPRRSFAQSNPAPAKPPPFPDGSQPSSGNSNVSGRPAAPSPAPPHFRLFLPSCRDLRRRSRLLSSASSSPGPHLPPSPDSLSSLTPSSLCRCTPPPPLPDCSSSPTIASSLLLSSPSRKAALSHCIPSSPLAAVASPESPLSLAERDETQQRVSSVSIPPSWTGAPSASCRPSTSRSYSVHLRQPGSCERTHKTANMSCPSLHVSQPPLFSSLPPCALPFLSTSPTGFEDSKKEAEKLSTKRNSSVRKMFDHKLRCDERDGEDDRTQGRRETEGSEEGNGGSRSEAADRRERQTGREESWAEGKRRGHRERTGGMHTREKSADAESFPEKRRREETRKEVEQKLGCRRPVNKTKRGAEAKSLTLKASAERSHRASTFLHSPRHRSLDRVSLGSTLEAAVLHHLRCEESELEVRPRPSSRFPRCVPSTSSPCLSIKPETELCRGTWGHGAPERRLEEAETEGERWREVERTWRAQGKGRQRKEDGSKGTHGLASQVLLRGEQENDPDKQRRRRKKTQTESFREKSEVYSKGVVEERPERVLAASLSCLHPYVFISETMEVPNKKAIQNMTNRIRGFRLQKAQREKLVESNGLNTHPFGLTLPALRSRSRERTGEATCLETPEIKEEWREAEREDRSRSDQVNQENGKGEKTESFDELSKKGAGKLPEGWPQRNASKNTQERAGRRPRQQKNKAESSHSSSDSSLRPSALDRSRDASSGNSFAVSFLSPSHHEALQSPPRPTASPASHCSADPCTYLAFSSPKELAVVERTGPQEKPGNRSPPCSHFSSEASRRRSSSLSSLWKAHGGVSPPPQQVTVPQCGKDTKEKGFVASPSPSALWSPAEELLALFFSSPPESRGSLTLEEKRSAQPKRLRSPRQSEKKTQSSKFVWASQNEVTGETTDRERKRMPEEKDEGRSRESQRHKEKQVTEEEKQRSRKQAEKREGTVFDRLFNSHKFPLARPSSFREKRKQQRREEERDRRLKEAAECTFRPNISRSQRTVSGLRLRTSDEALGGAPSRREGTEGFEGRKHREDETATKEKQTGMWRQQRDLEKKEEAGEKANSSGTAENANDSVNDSEASGGLEQKRENEFGEERRSETRQQREHRQQREVRRRDDGSGERRKQGQHVEEKGGERQRYRVEDVVETNILGCRKVEGKAKQGRHSREDDDERRAERRQQGRVREKTLRLWLQVNADRCGENVEKKHRGRNDADDLDAAEESRMVHATAQSQKHSTESDGEGLLRDETRSETDWKSRNRIQNPGQEAAERRGRGRSKEERGQRNQGTEGAQELHRIGRPGEEEGNRRETDAKKANTTKQTEGRKPMKEEKRKLNEEEANKKEKEDLEKERQEGQEQDANKEVGTLTLCRRLAFSSSPSSMPSGPAEACQQEAEQMTEKAGIPSREKVQNRLLMESERRERTQQENNTHQEEQRCATGSHQMSASPQREENSNCIGRKTRGNYDPFLASKRCQRDSSPSFLKCLRGAKTNISSSCCSSFPRPQCSRSGSAGLVADHHSGSSSASSLRSSPSSRDTSRCVYHHGSSLPSAIPPSHSSFPRPETLHTQKRFETPSPLSSFLGRASERTDTLEGVSRLAPEPREHREKPREVVRPPNHSPNGHRTSAGPSFSPSLRTQAQAPGRKRNGKEEQEKRGRTWLCLPDMKGHARRERALLSSQRGSMKRTFPSAAKAEETEQFERTDGLTAIDFQELSGTCQTASFPCSSRSARPDIDHGSCVSREEESGEKNLTKAQGDTRKPCRMPILRARAMSCDSPLLLSSCRIPTGDSRVQVAREEHTERADEAEKAGPEDGRKNPRQRPRAQSCVGRICFSKSSAHFQMAGDFGSTWKQKTTHSSQQRDTKRETREGLLQQTGVSKGRTNLRFLRQLGPSDTGRRNTERNSCRGVPLTHSNCKKLDLFPFKPQVFKPRRSSEPSASVLSLLRNPVTARLYCAQLARMERCAEEKRRLIKELRQLEELKECTFKPKLISTPLRFIARKALRRSAYPTDTSSSYGSDNLPSVALQAPDALAGMLVRLEPSSSSASTAFPPLSSRSFGPSCTTCSAAASAFPDYRASPFFPFSFPWLPSGISPSFPPSCSSPSVSVPSSLSPSPFNYSPALGAFTVSSPDPVSFSRPFPKQEAETAGEIPRTQRIESSRKRKPGASARRPQDVPVVASPCMASVHLSSCGEEQHTTKEKNQS</sequence>
<feature type="region of interest" description="Disordered" evidence="1">
    <location>
        <begin position="2776"/>
        <end position="2797"/>
    </location>
</feature>
<feature type="compositionally biased region" description="Low complexity" evidence="1">
    <location>
        <begin position="2701"/>
        <end position="2738"/>
    </location>
</feature>
<feature type="compositionally biased region" description="Polar residues" evidence="1">
    <location>
        <begin position="4753"/>
        <end position="4762"/>
    </location>
</feature>
<feature type="compositionally biased region" description="Basic and acidic residues" evidence="1">
    <location>
        <begin position="919"/>
        <end position="936"/>
    </location>
</feature>
<feature type="region of interest" description="Disordered" evidence="1">
    <location>
        <begin position="4626"/>
        <end position="4663"/>
    </location>
</feature>
<feature type="region of interest" description="Disordered" evidence="1">
    <location>
        <begin position="3353"/>
        <end position="3439"/>
    </location>
</feature>
<accession>A0A086Q7V8</accession>
<feature type="compositionally biased region" description="Polar residues" evidence="1">
    <location>
        <begin position="573"/>
        <end position="585"/>
    </location>
</feature>
<feature type="compositionally biased region" description="Basic and acidic residues" evidence="1">
    <location>
        <begin position="3196"/>
        <end position="3255"/>
    </location>
</feature>
<feature type="region of interest" description="Disordered" evidence="1">
    <location>
        <begin position="4414"/>
        <end position="4562"/>
    </location>
</feature>
<feature type="compositionally biased region" description="Polar residues" evidence="1">
    <location>
        <begin position="4524"/>
        <end position="4545"/>
    </location>
</feature>
<feature type="compositionally biased region" description="Basic and acidic residues" evidence="1">
    <location>
        <begin position="4698"/>
        <end position="4720"/>
    </location>
</feature>
<feature type="compositionally biased region" description="Low complexity" evidence="1">
    <location>
        <begin position="125"/>
        <end position="150"/>
    </location>
</feature>
<feature type="region of interest" description="Disordered" evidence="1">
    <location>
        <begin position="4581"/>
        <end position="4604"/>
    </location>
</feature>
<feature type="compositionally biased region" description="Basic residues" evidence="1">
    <location>
        <begin position="3256"/>
        <end position="3265"/>
    </location>
</feature>
<feature type="compositionally biased region" description="Low complexity" evidence="1">
    <location>
        <begin position="2745"/>
        <end position="2757"/>
    </location>
</feature>
<feature type="compositionally biased region" description="Basic and acidic residues" evidence="1">
    <location>
        <begin position="1642"/>
        <end position="1652"/>
    </location>
</feature>
<feature type="compositionally biased region" description="Basic and acidic residues" evidence="1">
    <location>
        <begin position="1710"/>
        <end position="1730"/>
    </location>
</feature>
<feature type="compositionally biased region" description="Basic and acidic residues" evidence="1">
    <location>
        <begin position="4505"/>
        <end position="4518"/>
    </location>
</feature>
<feature type="compositionally biased region" description="Basic and acidic residues" evidence="1">
    <location>
        <begin position="56"/>
        <end position="72"/>
    </location>
</feature>
<feature type="compositionally biased region" description="Basic and acidic residues" evidence="1">
    <location>
        <begin position="4634"/>
        <end position="4663"/>
    </location>
</feature>
<feature type="compositionally biased region" description="Polar residues" evidence="1">
    <location>
        <begin position="3902"/>
        <end position="3911"/>
    </location>
</feature>
<feature type="region of interest" description="Disordered" evidence="1">
    <location>
        <begin position="3763"/>
        <end position="4368"/>
    </location>
</feature>
<feature type="compositionally biased region" description="Basic and acidic residues" evidence="1">
    <location>
        <begin position="1463"/>
        <end position="1478"/>
    </location>
</feature>
<feature type="compositionally biased region" description="Basic and acidic residues" evidence="1">
    <location>
        <begin position="4312"/>
        <end position="4342"/>
    </location>
</feature>
<feature type="region of interest" description="Disordered" evidence="1">
    <location>
        <begin position="1217"/>
        <end position="1775"/>
    </location>
</feature>
<feature type="compositionally biased region" description="Basic and acidic residues" evidence="1">
    <location>
        <begin position="4763"/>
        <end position="4773"/>
    </location>
</feature>
<feature type="compositionally biased region" description="Low complexity" evidence="1">
    <location>
        <begin position="4427"/>
        <end position="4441"/>
    </location>
</feature>
<feature type="compositionally biased region" description="Basic and acidic residues" evidence="1">
    <location>
        <begin position="1389"/>
        <end position="1423"/>
    </location>
</feature>
<feature type="region of interest" description="Disordered" evidence="1">
    <location>
        <begin position="52"/>
        <end position="173"/>
    </location>
</feature>
<organism evidence="2 3">
    <name type="scientific">Toxoplasma gondii VAND</name>
    <dbReference type="NCBI Taxonomy" id="933077"/>
    <lineage>
        <taxon>Eukaryota</taxon>
        <taxon>Sar</taxon>
        <taxon>Alveolata</taxon>
        <taxon>Apicomplexa</taxon>
        <taxon>Conoidasida</taxon>
        <taxon>Coccidia</taxon>
        <taxon>Eucoccidiorida</taxon>
        <taxon>Eimeriorina</taxon>
        <taxon>Sarcocystidae</taxon>
        <taxon>Toxoplasma</taxon>
    </lineage>
</organism>
<evidence type="ECO:0000313" key="2">
    <source>
        <dbReference type="EMBL" id="KFH08690.1"/>
    </source>
</evidence>
<feature type="compositionally biased region" description="Basic and acidic residues" evidence="1">
    <location>
        <begin position="4469"/>
        <end position="4478"/>
    </location>
</feature>
<feature type="compositionally biased region" description="Low complexity" evidence="1">
    <location>
        <begin position="2990"/>
        <end position="3000"/>
    </location>
</feature>
<feature type="region of interest" description="Disordered" evidence="1">
    <location>
        <begin position="4694"/>
        <end position="4730"/>
    </location>
</feature>
<feature type="region of interest" description="Disordered" evidence="1">
    <location>
        <begin position="573"/>
        <end position="733"/>
    </location>
</feature>
<feature type="compositionally biased region" description="Low complexity" evidence="1">
    <location>
        <begin position="2903"/>
        <end position="2916"/>
    </location>
</feature>
<feature type="compositionally biased region" description="Low complexity" evidence="1">
    <location>
        <begin position="2814"/>
        <end position="2834"/>
    </location>
</feature>
<reference evidence="2 3" key="1">
    <citation type="submission" date="2014-08" db="EMBL/GenBank/DDBJ databases">
        <authorList>
            <person name="Sibley D."/>
            <person name="Venepally P."/>
            <person name="Karamycheva S."/>
            <person name="Hadjithomas M."/>
            <person name="Khan A."/>
            <person name="Brunk B."/>
            <person name="Roos D."/>
            <person name="Caler E."/>
            <person name="Lorenzi H."/>
        </authorList>
    </citation>
    <scope>NUCLEOTIDE SEQUENCE [LARGE SCALE GENOMIC DNA]</scope>
    <source>
        <strain evidence="2 3">VAND</strain>
    </source>
</reference>
<feature type="compositionally biased region" description="Low complexity" evidence="1">
    <location>
        <begin position="593"/>
        <end position="626"/>
    </location>
</feature>
<feature type="compositionally biased region" description="Basic and acidic residues" evidence="1">
    <location>
        <begin position="836"/>
        <end position="867"/>
    </location>
</feature>
<feature type="region of interest" description="Disordered" evidence="1">
    <location>
        <begin position="2699"/>
        <end position="2759"/>
    </location>
</feature>
<feature type="region of interest" description="Disordered" evidence="1">
    <location>
        <begin position="2052"/>
        <end position="2072"/>
    </location>
</feature>